<organism evidence="8 9">
    <name type="scientific">Niallia oryzisoli</name>
    <dbReference type="NCBI Taxonomy" id="1737571"/>
    <lineage>
        <taxon>Bacteria</taxon>
        <taxon>Bacillati</taxon>
        <taxon>Bacillota</taxon>
        <taxon>Bacilli</taxon>
        <taxon>Bacillales</taxon>
        <taxon>Bacillaceae</taxon>
        <taxon>Niallia</taxon>
    </lineage>
</organism>
<evidence type="ECO:0000256" key="2">
    <source>
        <dbReference type="ARBA" id="ARBA00022679"/>
    </source>
</evidence>
<keyword evidence="9" id="KW-1185">Reference proteome</keyword>
<dbReference type="EC" id="2.1.1.297" evidence="5"/>
<evidence type="ECO:0000313" key="9">
    <source>
        <dbReference type="Proteomes" id="UP001357223"/>
    </source>
</evidence>
<dbReference type="PANTHER" id="PTHR18895">
    <property type="entry name" value="HEMK METHYLTRANSFERASE"/>
    <property type="match status" value="1"/>
</dbReference>
<dbReference type="NCBIfam" id="TIGR00536">
    <property type="entry name" value="hemK_fam"/>
    <property type="match status" value="1"/>
</dbReference>
<dbReference type="InterPro" id="IPR029063">
    <property type="entry name" value="SAM-dependent_MTases_sf"/>
</dbReference>
<dbReference type="Gene3D" id="1.10.8.10">
    <property type="entry name" value="DNA helicase RuvA subunit, C-terminal domain"/>
    <property type="match status" value="1"/>
</dbReference>
<dbReference type="SUPFAM" id="SSF53335">
    <property type="entry name" value="S-adenosyl-L-methionine-dependent methyltransferases"/>
    <property type="match status" value="1"/>
</dbReference>
<feature type="domain" description="Methyltransferase small" evidence="6">
    <location>
        <begin position="115"/>
        <end position="194"/>
    </location>
</feature>
<keyword evidence="2 5" id="KW-0808">Transferase</keyword>
<dbReference type="InterPro" id="IPR019874">
    <property type="entry name" value="RF_methyltr_PrmC"/>
</dbReference>
<name>A0ABZ2CC04_9BACI</name>
<dbReference type="InterPro" id="IPR004556">
    <property type="entry name" value="HemK-like"/>
</dbReference>
<dbReference type="InterPro" id="IPR040758">
    <property type="entry name" value="PrmC_N"/>
</dbReference>
<dbReference type="RefSeq" id="WP_338450238.1">
    <property type="nucleotide sequence ID" value="NZ_CP137640.1"/>
</dbReference>
<dbReference type="PANTHER" id="PTHR18895:SF74">
    <property type="entry name" value="MTRF1L RELEASE FACTOR GLUTAMINE METHYLTRANSFERASE"/>
    <property type="match status" value="1"/>
</dbReference>
<keyword evidence="8" id="KW-0328">Glycosyltransferase</keyword>
<dbReference type="InterPro" id="IPR002052">
    <property type="entry name" value="DNA_methylase_N6_adenine_CS"/>
</dbReference>
<dbReference type="GO" id="GO:0032259">
    <property type="term" value="P:methylation"/>
    <property type="evidence" value="ECO:0007669"/>
    <property type="project" value="UniProtKB-KW"/>
</dbReference>
<keyword evidence="1 5" id="KW-0489">Methyltransferase</keyword>
<accession>A0ABZ2CC04</accession>
<sequence>MTKIYEALQWASSFLKEKERDENAGELLLRFFLQMDRTKMLANLREELDIEVENRFHGAVELHGEGTPVQYIIGHEEFYGRTFRVNECVLIPRPETEELVLGALTRVSQRFGGDQSMDVVDIGTGSGAIAISLKLERPELSVTASDISEGALAVAHGNAERLGADVEFVKGDLLQPFIEAGRKFDVVISNPPYIPLGDKVDMSVVVTAHEPHTALFAGEDGLDLYRQFAEELPIVLKEKAMVGFEVGAGQSKAVSGLLQKAFPEAHIETVYDINGKDRMVFMEIGVD</sequence>
<dbReference type="Gene3D" id="3.40.50.150">
    <property type="entry name" value="Vaccinia Virus protein VP39"/>
    <property type="match status" value="1"/>
</dbReference>
<feature type="binding site" evidence="5">
    <location>
        <position position="146"/>
    </location>
    <ligand>
        <name>S-adenosyl-L-methionine</name>
        <dbReference type="ChEBI" id="CHEBI:59789"/>
    </ligand>
</feature>
<evidence type="ECO:0000259" key="6">
    <source>
        <dbReference type="Pfam" id="PF05175"/>
    </source>
</evidence>
<dbReference type="Proteomes" id="UP001357223">
    <property type="component" value="Chromosome"/>
</dbReference>
<evidence type="ECO:0000256" key="3">
    <source>
        <dbReference type="ARBA" id="ARBA00022691"/>
    </source>
</evidence>
<dbReference type="InterPro" id="IPR007848">
    <property type="entry name" value="Small_mtfrase_dom"/>
</dbReference>
<feature type="binding site" evidence="5">
    <location>
        <begin position="123"/>
        <end position="127"/>
    </location>
    <ligand>
        <name>S-adenosyl-L-methionine</name>
        <dbReference type="ChEBI" id="CHEBI:59789"/>
    </ligand>
</feature>
<evidence type="ECO:0000256" key="1">
    <source>
        <dbReference type="ARBA" id="ARBA00022603"/>
    </source>
</evidence>
<dbReference type="PROSITE" id="PS00092">
    <property type="entry name" value="N6_MTASE"/>
    <property type="match status" value="1"/>
</dbReference>
<dbReference type="InterPro" id="IPR050320">
    <property type="entry name" value="N5-glutamine_MTase"/>
</dbReference>
<comment type="catalytic activity">
    <reaction evidence="4 5">
        <text>L-glutaminyl-[peptide chain release factor] + S-adenosyl-L-methionine = N(5)-methyl-L-glutaminyl-[peptide chain release factor] + S-adenosyl-L-homocysteine + H(+)</text>
        <dbReference type="Rhea" id="RHEA:42896"/>
        <dbReference type="Rhea" id="RHEA-COMP:10271"/>
        <dbReference type="Rhea" id="RHEA-COMP:10272"/>
        <dbReference type="ChEBI" id="CHEBI:15378"/>
        <dbReference type="ChEBI" id="CHEBI:30011"/>
        <dbReference type="ChEBI" id="CHEBI:57856"/>
        <dbReference type="ChEBI" id="CHEBI:59789"/>
        <dbReference type="ChEBI" id="CHEBI:61891"/>
        <dbReference type="EC" id="2.1.1.297"/>
    </reaction>
</comment>
<dbReference type="Pfam" id="PF17827">
    <property type="entry name" value="PrmC_N"/>
    <property type="match status" value="1"/>
</dbReference>
<protein>
    <recommendedName>
        <fullName evidence="5">Release factor glutamine methyltransferase</fullName>
        <shortName evidence="5">RF MTase</shortName>
        <ecNumber evidence="5">2.1.1.297</ecNumber>
    </recommendedName>
    <alternativeName>
        <fullName evidence="5">N5-glutamine methyltransferase PrmC</fullName>
    </alternativeName>
    <alternativeName>
        <fullName evidence="5">Protein-(glutamine-N5) MTase PrmC</fullName>
    </alternativeName>
    <alternativeName>
        <fullName evidence="5">Protein-glutamine N-methyltransferase PrmC</fullName>
    </alternativeName>
</protein>
<reference evidence="8 9" key="1">
    <citation type="submission" date="2023-10" db="EMBL/GenBank/DDBJ databases">
        <title>Niallia locisalis sp.nov. isolated from a salt pond sample.</title>
        <authorList>
            <person name="Li X.-J."/>
            <person name="Dong L."/>
        </authorList>
    </citation>
    <scope>NUCLEOTIDE SEQUENCE [LARGE SCALE GENOMIC DNA]</scope>
    <source>
        <strain evidence="8 9">DSM 29761</strain>
    </source>
</reference>
<dbReference type="GO" id="GO:0102559">
    <property type="term" value="F:peptide chain release factor N(5)-glutamine methyltransferase activity"/>
    <property type="evidence" value="ECO:0007669"/>
    <property type="project" value="UniProtKB-EC"/>
</dbReference>
<comment type="caution">
    <text evidence="5">Lacks conserved residue(s) required for the propagation of feature annotation.</text>
</comment>
<evidence type="ECO:0000313" key="8">
    <source>
        <dbReference type="EMBL" id="WVX81309.1"/>
    </source>
</evidence>
<comment type="similarity">
    <text evidence="5">Belongs to the protein N5-glutamine methyltransferase family. PrmC subfamily.</text>
</comment>
<gene>
    <name evidence="5 8" type="primary">prmC</name>
    <name evidence="8" type="ORF">R4Z09_29860</name>
</gene>
<proteinExistence type="inferred from homology"/>
<dbReference type="EMBL" id="CP137640">
    <property type="protein sequence ID" value="WVX81309.1"/>
    <property type="molecule type" value="Genomic_DNA"/>
</dbReference>
<dbReference type="NCBIfam" id="TIGR03534">
    <property type="entry name" value="RF_mod_PrmC"/>
    <property type="match status" value="1"/>
</dbReference>
<dbReference type="GO" id="GO:0016757">
    <property type="term" value="F:glycosyltransferase activity"/>
    <property type="evidence" value="ECO:0007669"/>
    <property type="project" value="UniProtKB-KW"/>
</dbReference>
<evidence type="ECO:0000256" key="5">
    <source>
        <dbReference type="HAMAP-Rule" id="MF_02126"/>
    </source>
</evidence>
<feature type="binding site" evidence="5">
    <location>
        <position position="190"/>
    </location>
    <ligand>
        <name>S-adenosyl-L-methionine</name>
        <dbReference type="ChEBI" id="CHEBI:59789"/>
    </ligand>
</feature>
<keyword evidence="3 5" id="KW-0949">S-adenosyl-L-methionine</keyword>
<dbReference type="HAMAP" id="MF_02126">
    <property type="entry name" value="RF_methyltr_PrmC"/>
    <property type="match status" value="1"/>
</dbReference>
<feature type="domain" description="Release factor glutamine methyltransferase N-terminal" evidence="7">
    <location>
        <begin position="6"/>
        <end position="74"/>
    </location>
</feature>
<evidence type="ECO:0000259" key="7">
    <source>
        <dbReference type="Pfam" id="PF17827"/>
    </source>
</evidence>
<dbReference type="Pfam" id="PF05175">
    <property type="entry name" value="MTS"/>
    <property type="match status" value="1"/>
</dbReference>
<comment type="function">
    <text evidence="5">Methylates the class 1 translation termination release factors RF1/PrfA and RF2/PrfB on the glutamine residue of the universally conserved GGQ motif.</text>
</comment>
<dbReference type="CDD" id="cd02440">
    <property type="entry name" value="AdoMet_MTases"/>
    <property type="match status" value="1"/>
</dbReference>
<feature type="binding site" evidence="5">
    <location>
        <begin position="190"/>
        <end position="193"/>
    </location>
    <ligand>
        <name>substrate</name>
    </ligand>
</feature>
<evidence type="ECO:0000256" key="4">
    <source>
        <dbReference type="ARBA" id="ARBA00048391"/>
    </source>
</evidence>